<organism evidence="1 2">
    <name type="scientific">Paractinoplanes abujensis</name>
    <dbReference type="NCBI Taxonomy" id="882441"/>
    <lineage>
        <taxon>Bacteria</taxon>
        <taxon>Bacillati</taxon>
        <taxon>Actinomycetota</taxon>
        <taxon>Actinomycetes</taxon>
        <taxon>Micromonosporales</taxon>
        <taxon>Micromonosporaceae</taxon>
        <taxon>Paractinoplanes</taxon>
    </lineage>
</organism>
<gene>
    <name evidence="1" type="ORF">BKA14_001563</name>
</gene>
<protein>
    <submittedName>
        <fullName evidence="1">Uncharacterized protein</fullName>
    </submittedName>
</protein>
<keyword evidence="2" id="KW-1185">Reference proteome</keyword>
<sequence>MTDTCPVCGEPAGVLTGLGPRVSLNEADVAGLITLFDDDALVPRCDANSCRLPVQPMITMAVAGPPAGAWMVPGSVMAGEWEAFLAGVRADAPGLAVRTVPSVGDLRVLVTRLLGPRVALLRKALAAGDRRAFVAENVAELTPAVFAAGAFALTGPGFGLDLPARTRDRPTAELLGDLQAGVWWLIALFWLRASGDLRLDDLLHRFADDTVVLPGALDALNAHIGEPGDETRWVVPYSLEALRATVCLAAGQPNPERQRWSDLYFGFELARRGGGWDPGSSLHHQGVSDERAAATIGLHAAWITVGERIRALQDEGSPELTVTVQRLDEICGQAGHPKLVAALLGEN</sequence>
<dbReference type="AlphaFoldDB" id="A0A7W7CQF8"/>
<evidence type="ECO:0000313" key="2">
    <source>
        <dbReference type="Proteomes" id="UP000542742"/>
    </source>
</evidence>
<dbReference type="RefSeq" id="WP_184950235.1">
    <property type="nucleotide sequence ID" value="NZ_BOMC01000006.1"/>
</dbReference>
<name>A0A7W7CQF8_9ACTN</name>
<comment type="caution">
    <text evidence="1">The sequence shown here is derived from an EMBL/GenBank/DDBJ whole genome shotgun (WGS) entry which is preliminary data.</text>
</comment>
<reference evidence="1 2" key="1">
    <citation type="submission" date="2020-08" db="EMBL/GenBank/DDBJ databases">
        <title>Sequencing the genomes of 1000 actinobacteria strains.</title>
        <authorList>
            <person name="Klenk H.-P."/>
        </authorList>
    </citation>
    <scope>NUCLEOTIDE SEQUENCE [LARGE SCALE GENOMIC DNA]</scope>
    <source>
        <strain evidence="1 2">DSM 45518</strain>
    </source>
</reference>
<proteinExistence type="predicted"/>
<dbReference type="EMBL" id="JACHMF010000001">
    <property type="protein sequence ID" value="MBB4691415.1"/>
    <property type="molecule type" value="Genomic_DNA"/>
</dbReference>
<evidence type="ECO:0000313" key="1">
    <source>
        <dbReference type="EMBL" id="MBB4691415.1"/>
    </source>
</evidence>
<dbReference type="Proteomes" id="UP000542742">
    <property type="component" value="Unassembled WGS sequence"/>
</dbReference>
<accession>A0A7W7CQF8</accession>